<dbReference type="Gene3D" id="3.40.50.720">
    <property type="entry name" value="NAD(P)-binding Rossmann-like Domain"/>
    <property type="match status" value="1"/>
</dbReference>
<comment type="caution">
    <text evidence="2">The sequence shown here is derived from an EMBL/GenBank/DDBJ whole genome shotgun (WGS) entry which is preliminary data.</text>
</comment>
<keyword evidence="3" id="KW-1185">Reference proteome</keyword>
<accession>A0ABY1P232</accession>
<evidence type="ECO:0000313" key="2">
    <source>
        <dbReference type="EMBL" id="SMP23581.1"/>
    </source>
</evidence>
<dbReference type="PANTHER" id="PTHR42760">
    <property type="entry name" value="SHORT-CHAIN DEHYDROGENASES/REDUCTASES FAMILY MEMBER"/>
    <property type="match status" value="1"/>
</dbReference>
<dbReference type="PRINTS" id="PR00081">
    <property type="entry name" value="GDHRDH"/>
</dbReference>
<comment type="similarity">
    <text evidence="1">Belongs to the short-chain dehydrogenases/reductases (SDR) family.</text>
</comment>
<reference evidence="2 3" key="1">
    <citation type="submission" date="2017-05" db="EMBL/GenBank/DDBJ databases">
        <authorList>
            <person name="Varghese N."/>
            <person name="Submissions S."/>
        </authorList>
    </citation>
    <scope>NUCLEOTIDE SEQUENCE [LARGE SCALE GENOMIC DNA]</scope>
    <source>
        <strain evidence="2 3">DSM 15949</strain>
    </source>
</reference>
<dbReference type="SUPFAM" id="SSF51735">
    <property type="entry name" value="NAD(P)-binding Rossmann-fold domains"/>
    <property type="match status" value="1"/>
</dbReference>
<gene>
    <name evidence="2" type="ORF">SAMN06265374_2284</name>
</gene>
<dbReference type="PRINTS" id="PR00080">
    <property type="entry name" value="SDRFAMILY"/>
</dbReference>
<dbReference type="InterPro" id="IPR020904">
    <property type="entry name" value="Sc_DH/Rdtase_CS"/>
</dbReference>
<dbReference type="Pfam" id="PF13561">
    <property type="entry name" value="adh_short_C2"/>
    <property type="match status" value="1"/>
</dbReference>
<dbReference type="PROSITE" id="PS00061">
    <property type="entry name" value="ADH_SHORT"/>
    <property type="match status" value="1"/>
</dbReference>
<name>A0ABY1P232_9HYPH</name>
<dbReference type="PANTHER" id="PTHR42760:SF121">
    <property type="entry name" value="3-OXOACYL-(ACYL-CARRIER-PROTEIN) REDUCTASE"/>
    <property type="match status" value="1"/>
</dbReference>
<sequence>MGRLSGRSCIVTGAARGIGRAIGEALVSEGADVCFADINGEQVERVAADSHTISNTNGAMVTWAAVDVTDRQQVQDMIGKAVSAFGKLDVKFNNAGVNKPMNFLDVTEDNWNFIMGVNGLGCMIGMQEAAKQMISQGTGGKIVNTASIASRQGFGNVAPYCASKWAVVSLTQSGARDLAPHNITVTGFAPGVVATEMWEQVDQDLMAIGAAERPGQAMEEFSAEILKGRVAKPHDITGTTNFLASKDSDYMTGQIVMIDGGMTLV</sequence>
<protein>
    <submittedName>
        <fullName evidence="2">Meso-butanediol dehydrogenase / (S,S)-butanediol dehydrogenase / diacetyl reductase</fullName>
    </submittedName>
</protein>
<dbReference type="EMBL" id="FXTT01000003">
    <property type="protein sequence ID" value="SMP23581.1"/>
    <property type="molecule type" value="Genomic_DNA"/>
</dbReference>
<dbReference type="InterPro" id="IPR002347">
    <property type="entry name" value="SDR_fam"/>
</dbReference>
<evidence type="ECO:0000256" key="1">
    <source>
        <dbReference type="ARBA" id="ARBA00006484"/>
    </source>
</evidence>
<evidence type="ECO:0000313" key="3">
    <source>
        <dbReference type="Proteomes" id="UP001157914"/>
    </source>
</evidence>
<organism evidence="2 3">
    <name type="scientific">Roseibium denhamense</name>
    <dbReference type="NCBI Taxonomy" id="76305"/>
    <lineage>
        <taxon>Bacteria</taxon>
        <taxon>Pseudomonadati</taxon>
        <taxon>Pseudomonadota</taxon>
        <taxon>Alphaproteobacteria</taxon>
        <taxon>Hyphomicrobiales</taxon>
        <taxon>Stappiaceae</taxon>
        <taxon>Roseibium</taxon>
    </lineage>
</organism>
<dbReference type="Proteomes" id="UP001157914">
    <property type="component" value="Unassembled WGS sequence"/>
</dbReference>
<dbReference type="InterPro" id="IPR036291">
    <property type="entry name" value="NAD(P)-bd_dom_sf"/>
</dbReference>
<dbReference type="RefSeq" id="WP_155190140.1">
    <property type="nucleotide sequence ID" value="NZ_BAAAEA010000002.1"/>
</dbReference>
<proteinExistence type="inferred from homology"/>